<dbReference type="PRINTS" id="PR00455">
    <property type="entry name" value="HTHTETR"/>
</dbReference>
<name>A0A1Y5HTU2_OLEAN</name>
<dbReference type="SUPFAM" id="SSF46689">
    <property type="entry name" value="Homeodomain-like"/>
    <property type="match status" value="1"/>
</dbReference>
<dbReference type="InterPro" id="IPR001647">
    <property type="entry name" value="HTH_TetR"/>
</dbReference>
<feature type="DNA-binding region" description="H-T-H motif" evidence="2">
    <location>
        <begin position="42"/>
        <end position="61"/>
    </location>
</feature>
<dbReference type="PANTHER" id="PTHR43479:SF11">
    <property type="entry name" value="ACREF_ENVCD OPERON REPRESSOR-RELATED"/>
    <property type="match status" value="1"/>
</dbReference>
<evidence type="ECO:0000259" key="3">
    <source>
        <dbReference type="PROSITE" id="PS50977"/>
    </source>
</evidence>
<reference evidence="5" key="1">
    <citation type="journal article" date="2017" name="Proc. Natl. Acad. Sci. U.S.A.">
        <title>Simulation of Deepwater Horizon oil plume reveals substrate specialization within a complex community of hydrocarbon degraders.</title>
        <authorList>
            <person name="Hu P."/>
            <person name="Dubinsky E.A."/>
            <person name="Probst A.J."/>
            <person name="Wang J."/>
            <person name="Sieber C.M.K."/>
            <person name="Tom L.M."/>
            <person name="Gardinali P."/>
            <person name="Banfield J.F."/>
            <person name="Atlas R.M."/>
            <person name="Andersen G.L."/>
        </authorList>
    </citation>
    <scope>NUCLEOTIDE SEQUENCE [LARGE SCALE GENOMIC DNA]</scope>
</reference>
<feature type="domain" description="HTH tetR-type" evidence="3">
    <location>
        <begin position="19"/>
        <end position="79"/>
    </location>
</feature>
<dbReference type="InterPro" id="IPR050624">
    <property type="entry name" value="HTH-type_Tx_Regulator"/>
</dbReference>
<accession>A0A1Y5HTU2</accession>
<dbReference type="EMBL" id="MABE01000501">
    <property type="protein sequence ID" value="OUS39897.1"/>
    <property type="molecule type" value="Genomic_DNA"/>
</dbReference>
<comment type="caution">
    <text evidence="4">The sequence shown here is derived from an EMBL/GenBank/DDBJ whole genome shotgun (WGS) entry which is preliminary data.</text>
</comment>
<evidence type="ECO:0000313" key="4">
    <source>
        <dbReference type="EMBL" id="OUS39897.1"/>
    </source>
</evidence>
<dbReference type="InterPro" id="IPR009057">
    <property type="entry name" value="Homeodomain-like_sf"/>
</dbReference>
<keyword evidence="1 2" id="KW-0238">DNA-binding</keyword>
<evidence type="ECO:0000256" key="2">
    <source>
        <dbReference type="PROSITE-ProRule" id="PRU00335"/>
    </source>
</evidence>
<protein>
    <recommendedName>
        <fullName evidence="3">HTH tetR-type domain-containing protein</fullName>
    </recommendedName>
</protein>
<proteinExistence type="predicted"/>
<dbReference type="PROSITE" id="PS50977">
    <property type="entry name" value="HTH_TETR_2"/>
    <property type="match status" value="1"/>
</dbReference>
<sequence>MLDKSLAKIGLSKSEQKKSDREEELVDLAVVIINEQGFAGLSLEKLTAKSCYSKGTIYNHFSSKEDCLSALCIRAITNILDLFKRALTFDGCSREKAVAVHYSYQLYARLHPTLFMAVLSSKAPGVREKTSAERTQVMDALEFQINNFSDQMFRDAVADGSLVLAAHLSIETLSFSNWAMSFGTNALATGATEATAVNRLDPNTILLQNISILLDGMNWQPLSKDWDYQNTWKRVEKEIFAEDIGSLSTK</sequence>
<gene>
    <name evidence="4" type="ORF">A9R00_08785</name>
</gene>
<evidence type="ECO:0000256" key="1">
    <source>
        <dbReference type="ARBA" id="ARBA00023125"/>
    </source>
</evidence>
<evidence type="ECO:0000313" key="5">
    <source>
        <dbReference type="Proteomes" id="UP000227088"/>
    </source>
</evidence>
<organism evidence="4 5">
    <name type="scientific">Oleispira antarctica</name>
    <dbReference type="NCBI Taxonomy" id="188908"/>
    <lineage>
        <taxon>Bacteria</taxon>
        <taxon>Pseudomonadati</taxon>
        <taxon>Pseudomonadota</taxon>
        <taxon>Gammaproteobacteria</taxon>
        <taxon>Oceanospirillales</taxon>
        <taxon>Oceanospirillaceae</taxon>
        <taxon>Oleispira</taxon>
    </lineage>
</organism>
<dbReference type="PANTHER" id="PTHR43479">
    <property type="entry name" value="ACREF/ENVCD OPERON REPRESSOR-RELATED"/>
    <property type="match status" value="1"/>
</dbReference>
<dbReference type="GO" id="GO:0003677">
    <property type="term" value="F:DNA binding"/>
    <property type="evidence" value="ECO:0007669"/>
    <property type="project" value="UniProtKB-UniRule"/>
</dbReference>
<dbReference type="Pfam" id="PF00440">
    <property type="entry name" value="TetR_N"/>
    <property type="match status" value="1"/>
</dbReference>
<dbReference type="Gene3D" id="1.10.357.10">
    <property type="entry name" value="Tetracycline Repressor, domain 2"/>
    <property type="match status" value="1"/>
</dbReference>
<dbReference type="Proteomes" id="UP000227088">
    <property type="component" value="Unassembled WGS sequence"/>
</dbReference>
<dbReference type="AlphaFoldDB" id="A0A1Y5HTU2"/>